<protein>
    <submittedName>
        <fullName evidence="2">Nucleoside 2-deoxyribosyltransferase</fullName>
    </submittedName>
</protein>
<dbReference type="Gene3D" id="3.40.1190.20">
    <property type="match status" value="1"/>
</dbReference>
<dbReference type="InterPro" id="IPR011611">
    <property type="entry name" value="PfkB_dom"/>
</dbReference>
<dbReference type="PANTHER" id="PTHR15364:SF0">
    <property type="entry name" value="2'-DEOXYNUCLEOSIDE 5'-PHOSPHATE N-HYDROLASE 1"/>
    <property type="match status" value="1"/>
</dbReference>
<dbReference type="SUPFAM" id="SSF53613">
    <property type="entry name" value="Ribokinase-like"/>
    <property type="match status" value="1"/>
</dbReference>
<dbReference type="Pfam" id="PF05014">
    <property type="entry name" value="Nuc_deoxyrib_tr"/>
    <property type="match status" value="1"/>
</dbReference>
<accession>A0A1M5Y985</accession>
<evidence type="ECO:0000259" key="1">
    <source>
        <dbReference type="Pfam" id="PF00294"/>
    </source>
</evidence>
<dbReference type="GO" id="GO:0070694">
    <property type="term" value="F:5-hydroxymethyl-dUMP N-hydrolase activity"/>
    <property type="evidence" value="ECO:0007669"/>
    <property type="project" value="TreeGrafter"/>
</dbReference>
<dbReference type="PANTHER" id="PTHR15364">
    <property type="entry name" value="2'-DEOXYNUCLEOSIDE 5'-PHOSPHATE N-HYDROLASE 1"/>
    <property type="match status" value="1"/>
</dbReference>
<evidence type="ECO:0000313" key="3">
    <source>
        <dbReference type="Proteomes" id="UP000189796"/>
    </source>
</evidence>
<dbReference type="Proteomes" id="UP000189796">
    <property type="component" value="Chromosome I"/>
</dbReference>
<sequence>MDRGPHRLAVVLNESEAGGSDGAVDAAALMARHGAEIVVVKRGPRGATVFERGGDAVEIPVYRSDSVFKIGSGDVFSAAFALHWGERGLAAASAADIASRSVASFVDGHALPLDDTTNQSAVAVRAADQRRIYLAGPFFDLAQRWLIEEAFRILTEFGAEVFSPLHEVGTGLSADAIAEADLEGLRGCSKVLGLLDGADSGTVFEVGYARALGIPVIALAERLDAENLTMIAGSGCEVVRDFTTAIYRVMWAGGR</sequence>
<name>A0A1M5Y985_9BRAD</name>
<dbReference type="SUPFAM" id="SSF52309">
    <property type="entry name" value="N-(deoxy)ribosyltransferase-like"/>
    <property type="match status" value="1"/>
</dbReference>
<evidence type="ECO:0000313" key="2">
    <source>
        <dbReference type="EMBL" id="SHI08073.1"/>
    </source>
</evidence>
<keyword evidence="2" id="KW-0808">Transferase</keyword>
<dbReference type="RefSeq" id="WP_172842797.1">
    <property type="nucleotide sequence ID" value="NZ_LT670817.1"/>
</dbReference>
<dbReference type="InterPro" id="IPR029056">
    <property type="entry name" value="Ribokinase-like"/>
</dbReference>
<dbReference type="Pfam" id="PF00294">
    <property type="entry name" value="PfkB"/>
    <property type="match status" value="1"/>
</dbReference>
<dbReference type="GO" id="GO:0009159">
    <property type="term" value="P:deoxyribonucleoside monophosphate catabolic process"/>
    <property type="evidence" value="ECO:0007669"/>
    <property type="project" value="TreeGrafter"/>
</dbReference>
<reference evidence="2 3" key="1">
    <citation type="submission" date="2016-11" db="EMBL/GenBank/DDBJ databases">
        <authorList>
            <person name="Jaros S."/>
            <person name="Januszkiewicz K."/>
            <person name="Wedrychowicz H."/>
        </authorList>
    </citation>
    <scope>NUCLEOTIDE SEQUENCE [LARGE SCALE GENOMIC DNA]</scope>
    <source>
        <strain evidence="2 3">GAS138</strain>
    </source>
</reference>
<feature type="domain" description="Carbohydrate kinase PfkB" evidence="1">
    <location>
        <begin position="22"/>
        <end position="91"/>
    </location>
</feature>
<gene>
    <name evidence="2" type="ORF">SAMN05443248_8012</name>
</gene>
<dbReference type="GO" id="GO:0016740">
    <property type="term" value="F:transferase activity"/>
    <property type="evidence" value="ECO:0007669"/>
    <property type="project" value="UniProtKB-KW"/>
</dbReference>
<dbReference type="InterPro" id="IPR007710">
    <property type="entry name" value="Nucleoside_deoxyribTrfase"/>
</dbReference>
<organism evidence="2 3">
    <name type="scientific">Bradyrhizobium erythrophlei</name>
    <dbReference type="NCBI Taxonomy" id="1437360"/>
    <lineage>
        <taxon>Bacteria</taxon>
        <taxon>Pseudomonadati</taxon>
        <taxon>Pseudomonadota</taxon>
        <taxon>Alphaproteobacteria</taxon>
        <taxon>Hyphomicrobiales</taxon>
        <taxon>Nitrobacteraceae</taxon>
        <taxon>Bradyrhizobium</taxon>
    </lineage>
</organism>
<dbReference type="InterPro" id="IPR051239">
    <property type="entry name" value="2'-dNMP_N-hydrolase"/>
</dbReference>
<dbReference type="AlphaFoldDB" id="A0A1M5Y985"/>
<dbReference type="Gene3D" id="3.40.50.450">
    <property type="match status" value="1"/>
</dbReference>
<proteinExistence type="predicted"/>
<dbReference type="EMBL" id="LT670817">
    <property type="protein sequence ID" value="SHI08073.1"/>
    <property type="molecule type" value="Genomic_DNA"/>
</dbReference>